<dbReference type="VEuPathDB" id="TrichDB:TVAGG3_0968340"/>
<gene>
    <name evidence="2" type="ORF">TVAG_359700</name>
</gene>
<reference evidence="2" key="1">
    <citation type="submission" date="2006-10" db="EMBL/GenBank/DDBJ databases">
        <authorList>
            <person name="Amadeo P."/>
            <person name="Zhao Q."/>
            <person name="Wortman J."/>
            <person name="Fraser-Liggett C."/>
            <person name="Carlton J."/>
        </authorList>
    </citation>
    <scope>NUCLEOTIDE SEQUENCE</scope>
    <source>
        <strain evidence="2">G3</strain>
    </source>
</reference>
<feature type="compositionally biased region" description="Low complexity" evidence="1">
    <location>
        <begin position="463"/>
        <end position="483"/>
    </location>
</feature>
<evidence type="ECO:0000313" key="2">
    <source>
        <dbReference type="EMBL" id="EAY16361.1"/>
    </source>
</evidence>
<dbReference type="OrthoDB" id="10447991at2759"/>
<organism evidence="2 3">
    <name type="scientific">Trichomonas vaginalis (strain ATCC PRA-98 / G3)</name>
    <dbReference type="NCBI Taxonomy" id="412133"/>
    <lineage>
        <taxon>Eukaryota</taxon>
        <taxon>Metamonada</taxon>
        <taxon>Parabasalia</taxon>
        <taxon>Trichomonadida</taxon>
        <taxon>Trichomonadidae</taxon>
        <taxon>Trichomonas</taxon>
    </lineage>
</organism>
<dbReference type="KEGG" id="tva:4774370"/>
<dbReference type="VEuPathDB" id="TrichDB:TVAG_359700"/>
<protein>
    <submittedName>
        <fullName evidence="2">Uncharacterized protein</fullName>
    </submittedName>
</protein>
<keyword evidence="3" id="KW-1185">Reference proteome</keyword>
<dbReference type="Proteomes" id="UP000001542">
    <property type="component" value="Unassembled WGS sequence"/>
</dbReference>
<proteinExistence type="predicted"/>
<feature type="region of interest" description="Disordered" evidence="1">
    <location>
        <begin position="429"/>
        <end position="495"/>
    </location>
</feature>
<dbReference type="EMBL" id="DS113243">
    <property type="protein sequence ID" value="EAY16361.1"/>
    <property type="molecule type" value="Genomic_DNA"/>
</dbReference>
<evidence type="ECO:0000256" key="1">
    <source>
        <dbReference type="SAM" id="MobiDB-lite"/>
    </source>
</evidence>
<dbReference type="InParanoid" id="A2DT89"/>
<evidence type="ECO:0000313" key="3">
    <source>
        <dbReference type="Proteomes" id="UP000001542"/>
    </source>
</evidence>
<accession>A2DT89</accession>
<dbReference type="RefSeq" id="XP_001328584.1">
    <property type="nucleotide sequence ID" value="XM_001328549.1"/>
</dbReference>
<sequence>MAEEVLRFVVDHLLKPIGVELSVNDMLEAAESNDDVVTSLKTALYQFIASIIFANKTAARNWVKKADINQATDILRLMGFDPFLFNLDVHSQHVLLTICWLIWRMDLFKTLYDPYIPEADIPYLPPYGEFLTDPTIQSPRSLKKPPTDHDSLTRRISRLYSKISSELHELSDLEMQRETFNWGIRTLDQESSLYSLSLKANIPLLTAHTEALNRAINNSSKIEQIFVMEKQFWDWVTPLANRPGYDPDGFDEMRATPIDWYPVLDQAPYTRHNSKVDELSQLMQECKTKLNNAKFAFGDLSRDRTMGGGYSYDIIRREIDEKMEKILRYEPMTKTSTEESTTESLIPNMPFKDFSDTELTRIISQSEDKCDEIAATNCQMISDFAAKICEEMNLEMHGWECEKFTRKRVLDDDLDIERPAEKIALRAPKQTKATKMMKASRPPLLGDLPKQSGSHSSAKKLESAIPKPASKKAAASKLAAPKKAVQRKPRAEWNY</sequence>
<name>A2DT89_TRIV3</name>
<reference evidence="2" key="2">
    <citation type="journal article" date="2007" name="Science">
        <title>Draft genome sequence of the sexually transmitted pathogen Trichomonas vaginalis.</title>
        <authorList>
            <person name="Carlton J.M."/>
            <person name="Hirt R.P."/>
            <person name="Silva J.C."/>
            <person name="Delcher A.L."/>
            <person name="Schatz M."/>
            <person name="Zhao Q."/>
            <person name="Wortman J.R."/>
            <person name="Bidwell S.L."/>
            <person name="Alsmark U.C.M."/>
            <person name="Besteiro S."/>
            <person name="Sicheritz-Ponten T."/>
            <person name="Noel C.J."/>
            <person name="Dacks J.B."/>
            <person name="Foster P.G."/>
            <person name="Simillion C."/>
            <person name="Van de Peer Y."/>
            <person name="Miranda-Saavedra D."/>
            <person name="Barton G.J."/>
            <person name="Westrop G.D."/>
            <person name="Mueller S."/>
            <person name="Dessi D."/>
            <person name="Fiori P.L."/>
            <person name="Ren Q."/>
            <person name="Paulsen I."/>
            <person name="Zhang H."/>
            <person name="Bastida-Corcuera F.D."/>
            <person name="Simoes-Barbosa A."/>
            <person name="Brown M.T."/>
            <person name="Hayes R.D."/>
            <person name="Mukherjee M."/>
            <person name="Okumura C.Y."/>
            <person name="Schneider R."/>
            <person name="Smith A.J."/>
            <person name="Vanacova S."/>
            <person name="Villalvazo M."/>
            <person name="Haas B.J."/>
            <person name="Pertea M."/>
            <person name="Feldblyum T.V."/>
            <person name="Utterback T.R."/>
            <person name="Shu C.L."/>
            <person name="Osoegawa K."/>
            <person name="de Jong P.J."/>
            <person name="Hrdy I."/>
            <person name="Horvathova L."/>
            <person name="Zubacova Z."/>
            <person name="Dolezal P."/>
            <person name="Malik S.B."/>
            <person name="Logsdon J.M. Jr."/>
            <person name="Henze K."/>
            <person name="Gupta A."/>
            <person name="Wang C.C."/>
            <person name="Dunne R.L."/>
            <person name="Upcroft J.A."/>
            <person name="Upcroft P."/>
            <person name="White O."/>
            <person name="Salzberg S.L."/>
            <person name="Tang P."/>
            <person name="Chiu C.-H."/>
            <person name="Lee Y.-S."/>
            <person name="Embley T.M."/>
            <person name="Coombs G.H."/>
            <person name="Mottram J.C."/>
            <person name="Tachezy J."/>
            <person name="Fraser-Liggett C.M."/>
            <person name="Johnson P.J."/>
        </authorList>
    </citation>
    <scope>NUCLEOTIDE SEQUENCE [LARGE SCALE GENOMIC DNA]</scope>
    <source>
        <strain evidence="2">G3</strain>
    </source>
</reference>
<dbReference type="AlphaFoldDB" id="A2DT89"/>